<feature type="transmembrane region" description="Helical" evidence="1">
    <location>
        <begin position="192"/>
        <end position="213"/>
    </location>
</feature>
<keyword evidence="3" id="KW-1185">Reference proteome</keyword>
<dbReference type="RefSeq" id="WP_375558376.1">
    <property type="nucleotide sequence ID" value="NZ_JBBVGT010000003.1"/>
</dbReference>
<gene>
    <name evidence="2" type="ORF">WKR92_13515</name>
</gene>
<name>A0ABV5CH12_9SPHI</name>
<evidence type="ECO:0000313" key="2">
    <source>
        <dbReference type="EMBL" id="MFB5946847.1"/>
    </source>
</evidence>
<feature type="transmembrane region" description="Helical" evidence="1">
    <location>
        <begin position="339"/>
        <end position="360"/>
    </location>
</feature>
<feature type="transmembrane region" description="Helical" evidence="1">
    <location>
        <begin position="12"/>
        <end position="36"/>
    </location>
</feature>
<keyword evidence="1" id="KW-0812">Transmembrane</keyword>
<dbReference type="Proteomes" id="UP001580928">
    <property type="component" value="Unassembled WGS sequence"/>
</dbReference>
<dbReference type="EMBL" id="JBBVGT010000003">
    <property type="protein sequence ID" value="MFB5946847.1"/>
    <property type="molecule type" value="Genomic_DNA"/>
</dbReference>
<dbReference type="PANTHER" id="PTHR34219">
    <property type="entry name" value="IRON-REGULATED INNER MEMBRANE PROTEIN-RELATED"/>
    <property type="match status" value="1"/>
</dbReference>
<dbReference type="PANTHER" id="PTHR34219:SF3">
    <property type="entry name" value="BLL7967 PROTEIN"/>
    <property type="match status" value="1"/>
</dbReference>
<proteinExistence type="predicted"/>
<organism evidence="2 3">
    <name type="scientific">Albibacterium profundi</name>
    <dbReference type="NCBI Taxonomy" id="3134906"/>
    <lineage>
        <taxon>Bacteria</taxon>
        <taxon>Pseudomonadati</taxon>
        <taxon>Bacteroidota</taxon>
        <taxon>Sphingobacteriia</taxon>
        <taxon>Sphingobacteriales</taxon>
        <taxon>Sphingobacteriaceae</taxon>
        <taxon>Albibacterium</taxon>
    </lineage>
</organism>
<protein>
    <submittedName>
        <fullName evidence="2">PepSY-associated TM helix domain-containing protein</fullName>
    </submittedName>
</protein>
<keyword evidence="1" id="KW-0472">Membrane</keyword>
<sequence>MKATTIKTWFHLHKWTSLISTVFLLMLCITGLPLIFTEEIDHMLEDEVEIAAPANGQDATVDMTIKAGMDHLPGNEMKYAFWDEKHHPGQVFLTMADSSEAPIEADHYLTMNARTATVLENPPNEMTFMLFMYYLHVEMLAGIPGKLFLGLMGVLFFIAIISGVVLYGPIMKKYDFGMIRTQKSKRLKWLDLHNLLGIVTLVWASVVGLTGVINTLAEPAIELWRANDLAEMVAEYKDAPKAKGELSSLDDAIAKAEAAAPDMEVSFVAFPGTLYSSSYHYAVYLIGNTPLTSRIIKPALIDAKTGEFTAIRDLPWYLKTILISQPFHFGDYGGMPMKILWTLFDIATIIVLISGLYLWFARRRAKSEQLARLVKNAESLARPSEEETEFVNDQESLR</sequence>
<feature type="transmembrane region" description="Helical" evidence="1">
    <location>
        <begin position="147"/>
        <end position="171"/>
    </location>
</feature>
<comment type="caution">
    <text evidence="2">The sequence shown here is derived from an EMBL/GenBank/DDBJ whole genome shotgun (WGS) entry which is preliminary data.</text>
</comment>
<dbReference type="InterPro" id="IPR005625">
    <property type="entry name" value="PepSY-ass_TM"/>
</dbReference>
<evidence type="ECO:0000256" key="1">
    <source>
        <dbReference type="SAM" id="Phobius"/>
    </source>
</evidence>
<evidence type="ECO:0000313" key="3">
    <source>
        <dbReference type="Proteomes" id="UP001580928"/>
    </source>
</evidence>
<reference evidence="2 3" key="1">
    <citation type="submission" date="2024-04" db="EMBL/GenBank/DDBJ databases">
        <title>Albibacterium profundi sp. nov., isolated from sediment of the Challenger Deep of Mariana Trench.</title>
        <authorList>
            <person name="Wang Y."/>
        </authorList>
    </citation>
    <scope>NUCLEOTIDE SEQUENCE [LARGE SCALE GENOMIC DNA]</scope>
    <source>
        <strain evidence="2 3">RHL897</strain>
    </source>
</reference>
<dbReference type="Pfam" id="PF03929">
    <property type="entry name" value="PepSY_TM"/>
    <property type="match status" value="1"/>
</dbReference>
<accession>A0ABV5CH12</accession>
<keyword evidence="1" id="KW-1133">Transmembrane helix</keyword>